<evidence type="ECO:0000256" key="2">
    <source>
        <dbReference type="SAM" id="SignalP"/>
    </source>
</evidence>
<dbReference type="PANTHER" id="PTHR10380">
    <property type="entry name" value="CUTICLE PROTEIN"/>
    <property type="match status" value="1"/>
</dbReference>
<dbReference type="PROSITE" id="PS51155">
    <property type="entry name" value="CHIT_BIND_RR_2"/>
    <property type="match status" value="2"/>
</dbReference>
<dbReference type="AlphaFoldDB" id="A0AA38IF28"/>
<feature type="chain" id="PRO_5041255881" description="Cuticle protein" evidence="2">
    <location>
        <begin position="21"/>
        <end position="335"/>
    </location>
</feature>
<name>A0AA38IF28_9CUCU</name>
<keyword evidence="4" id="KW-1185">Reference proteome</keyword>
<feature type="signal peptide" evidence="2">
    <location>
        <begin position="1"/>
        <end position="20"/>
    </location>
</feature>
<dbReference type="PANTHER" id="PTHR10380:SF206">
    <property type="entry name" value="GH27759P"/>
    <property type="match status" value="1"/>
</dbReference>
<sequence>MVFYAAAILLMLAIARPIESSTSDWNNPSSNQYHIQTDEGPERYFRYQTQSGQYRKEKRLEDGSVVGTYAWIDDNGFLRQRDYIADNEGYRILKTKNLFVGRDTPINVAIKSAKKVPASAGTLVKTNSVPKPTANPVATPYVEIKQNSIPSSTPAPFEYPTTPVPLASTASPLNNLYLPANTVALDPQRSTIIPSPSPPTPFSVSPWYSSDPQYENNRKDPYPFHFENGPTYPIDNRGQTYTGNGNNLGNGYDPQYDYYDGVSVTNDGFRYYIPRAYHEEQNLPNDKKSGSFGYIDPFGIRRVIYYNAAPGTGFQHRKNNRYVGFDATPYDPRPY</sequence>
<evidence type="ECO:0000256" key="1">
    <source>
        <dbReference type="PROSITE-ProRule" id="PRU00497"/>
    </source>
</evidence>
<accession>A0AA38IF28</accession>
<reference evidence="3" key="1">
    <citation type="journal article" date="2023" name="G3 (Bethesda)">
        <title>Whole genome assemblies of Zophobas morio and Tenebrio molitor.</title>
        <authorList>
            <person name="Kaur S."/>
            <person name="Stinson S.A."/>
            <person name="diCenzo G.C."/>
        </authorList>
    </citation>
    <scope>NUCLEOTIDE SEQUENCE</scope>
    <source>
        <strain evidence="3">QUZm001</strain>
    </source>
</reference>
<dbReference type="GO" id="GO:0062129">
    <property type="term" value="C:chitin-based extracellular matrix"/>
    <property type="evidence" value="ECO:0007669"/>
    <property type="project" value="TreeGrafter"/>
</dbReference>
<dbReference type="InterPro" id="IPR050468">
    <property type="entry name" value="Cuticle_Struct_Prot"/>
</dbReference>
<dbReference type="GO" id="GO:0008010">
    <property type="term" value="F:structural constituent of chitin-based larval cuticle"/>
    <property type="evidence" value="ECO:0007669"/>
    <property type="project" value="TreeGrafter"/>
</dbReference>
<proteinExistence type="predicted"/>
<gene>
    <name evidence="3" type="ORF">Zmor_013204</name>
</gene>
<evidence type="ECO:0008006" key="5">
    <source>
        <dbReference type="Google" id="ProtNLM"/>
    </source>
</evidence>
<evidence type="ECO:0000313" key="4">
    <source>
        <dbReference type="Proteomes" id="UP001168821"/>
    </source>
</evidence>
<keyword evidence="2" id="KW-0732">Signal</keyword>
<evidence type="ECO:0000313" key="3">
    <source>
        <dbReference type="EMBL" id="KAJ3653986.1"/>
    </source>
</evidence>
<comment type="caution">
    <text evidence="3">The sequence shown here is derived from an EMBL/GenBank/DDBJ whole genome shotgun (WGS) entry which is preliminary data.</text>
</comment>
<dbReference type="Proteomes" id="UP001168821">
    <property type="component" value="Unassembled WGS sequence"/>
</dbReference>
<keyword evidence="1" id="KW-0193">Cuticle</keyword>
<dbReference type="Pfam" id="PF00379">
    <property type="entry name" value="Chitin_bind_4"/>
    <property type="match status" value="2"/>
</dbReference>
<dbReference type="InterPro" id="IPR000618">
    <property type="entry name" value="Insect_cuticle"/>
</dbReference>
<organism evidence="3 4">
    <name type="scientific">Zophobas morio</name>
    <dbReference type="NCBI Taxonomy" id="2755281"/>
    <lineage>
        <taxon>Eukaryota</taxon>
        <taxon>Metazoa</taxon>
        <taxon>Ecdysozoa</taxon>
        <taxon>Arthropoda</taxon>
        <taxon>Hexapoda</taxon>
        <taxon>Insecta</taxon>
        <taxon>Pterygota</taxon>
        <taxon>Neoptera</taxon>
        <taxon>Endopterygota</taxon>
        <taxon>Coleoptera</taxon>
        <taxon>Polyphaga</taxon>
        <taxon>Cucujiformia</taxon>
        <taxon>Tenebrionidae</taxon>
        <taxon>Zophobas</taxon>
    </lineage>
</organism>
<protein>
    <recommendedName>
        <fullName evidence="5">Cuticle protein</fullName>
    </recommendedName>
</protein>
<dbReference type="EMBL" id="JALNTZ010000004">
    <property type="protein sequence ID" value="KAJ3653986.1"/>
    <property type="molecule type" value="Genomic_DNA"/>
</dbReference>